<comment type="subcellular location">
    <subcellularLocation>
        <location evidence="1">Cell membrane</location>
        <topology evidence="1">Multi-pass membrane protein</topology>
    </subcellularLocation>
</comment>
<evidence type="ECO:0000256" key="3">
    <source>
        <dbReference type="ARBA" id="ARBA00022692"/>
    </source>
</evidence>
<dbReference type="GO" id="GO:0005886">
    <property type="term" value="C:plasma membrane"/>
    <property type="evidence" value="ECO:0007669"/>
    <property type="project" value="UniProtKB-SubCell"/>
</dbReference>
<evidence type="ECO:0000256" key="6">
    <source>
        <dbReference type="SAM" id="Phobius"/>
    </source>
</evidence>
<dbReference type="Pfam" id="PF03631">
    <property type="entry name" value="Virul_fac_BrkB"/>
    <property type="match status" value="1"/>
</dbReference>
<keyword evidence="2" id="KW-1003">Cell membrane</keyword>
<comment type="caution">
    <text evidence="7">The sequence shown here is derived from an EMBL/GenBank/DDBJ whole genome shotgun (WGS) entry which is preliminary data.</text>
</comment>
<evidence type="ECO:0000256" key="4">
    <source>
        <dbReference type="ARBA" id="ARBA00022989"/>
    </source>
</evidence>
<keyword evidence="5 6" id="KW-0472">Membrane</keyword>
<dbReference type="NCBIfam" id="TIGR00765">
    <property type="entry name" value="yihY_not_rbn"/>
    <property type="match status" value="1"/>
</dbReference>
<feature type="transmembrane region" description="Helical" evidence="6">
    <location>
        <begin position="35"/>
        <end position="55"/>
    </location>
</feature>
<reference evidence="7" key="1">
    <citation type="journal article" date="2021" name="PeerJ">
        <title>Extensive microbial diversity within the chicken gut microbiome revealed by metagenomics and culture.</title>
        <authorList>
            <person name="Gilroy R."/>
            <person name="Ravi A."/>
            <person name="Getino M."/>
            <person name="Pursley I."/>
            <person name="Horton D.L."/>
            <person name="Alikhan N.F."/>
            <person name="Baker D."/>
            <person name="Gharbi K."/>
            <person name="Hall N."/>
            <person name="Watson M."/>
            <person name="Adriaenssens E.M."/>
            <person name="Foster-Nyarko E."/>
            <person name="Jarju S."/>
            <person name="Secka A."/>
            <person name="Antonio M."/>
            <person name="Oren A."/>
            <person name="Chaudhuri R.R."/>
            <person name="La Ragione R."/>
            <person name="Hildebrand F."/>
            <person name="Pallen M.J."/>
        </authorList>
    </citation>
    <scope>NUCLEOTIDE SEQUENCE</scope>
    <source>
        <strain evidence="7">14324</strain>
    </source>
</reference>
<keyword evidence="4 6" id="KW-1133">Transmembrane helix</keyword>
<dbReference type="PANTHER" id="PTHR30213">
    <property type="entry name" value="INNER MEMBRANE PROTEIN YHJD"/>
    <property type="match status" value="1"/>
</dbReference>
<keyword evidence="3 6" id="KW-0812">Transmembrane</keyword>
<feature type="transmembrane region" description="Helical" evidence="6">
    <location>
        <begin position="177"/>
        <end position="199"/>
    </location>
</feature>
<gene>
    <name evidence="7" type="ORF">IAA21_12670</name>
</gene>
<feature type="transmembrane region" description="Helical" evidence="6">
    <location>
        <begin position="244"/>
        <end position="264"/>
    </location>
</feature>
<name>A0A9D2IU69_9FIRM</name>
<feature type="transmembrane region" description="Helical" evidence="6">
    <location>
        <begin position="136"/>
        <end position="157"/>
    </location>
</feature>
<reference evidence="7" key="2">
    <citation type="submission" date="2021-04" db="EMBL/GenBank/DDBJ databases">
        <authorList>
            <person name="Gilroy R."/>
        </authorList>
    </citation>
    <scope>NUCLEOTIDE SEQUENCE</scope>
    <source>
        <strain evidence="7">14324</strain>
    </source>
</reference>
<protein>
    <submittedName>
        <fullName evidence="7">YihY/virulence factor BrkB family protein</fullName>
    </submittedName>
</protein>
<dbReference type="Proteomes" id="UP000824041">
    <property type="component" value="Unassembled WGS sequence"/>
</dbReference>
<dbReference type="InterPro" id="IPR017039">
    <property type="entry name" value="Virul_fac_BrkB"/>
</dbReference>
<dbReference type="PIRSF" id="PIRSF035875">
    <property type="entry name" value="RNase_BN"/>
    <property type="match status" value="1"/>
</dbReference>
<evidence type="ECO:0000313" key="8">
    <source>
        <dbReference type="Proteomes" id="UP000824041"/>
    </source>
</evidence>
<dbReference type="PANTHER" id="PTHR30213:SF0">
    <property type="entry name" value="UPF0761 MEMBRANE PROTEIN YIHY"/>
    <property type="match status" value="1"/>
</dbReference>
<evidence type="ECO:0000256" key="5">
    <source>
        <dbReference type="ARBA" id="ARBA00023136"/>
    </source>
</evidence>
<sequence>MLIKKIGEASAVRMARGFLNRIKEDHVGAYAAQTAYFLIMSFIPLVLFLATTVRYTPITYTLIRQVIMGMVPETLQSFVLKIVADIFTQSSAILPITGLVALWSAGKGMQALVNGLNTIYHVHETRNWFVKRIYSVLYTLLFIVALLVSLLALVLGNRIQELAAGYVPWLGRVMGRILGARAFLVFFVLLMIFAILYKMLPNRKASIKSQLPGALITAVAWSLFSYFFSIYFELSSSFTHTYGNLAAVLMVMLWLYVCMNLLLYGAEINAYFEKQFRQARESVRELLSREREEEEETKEEP</sequence>
<organism evidence="7 8">
    <name type="scientific">Candidatus Blautia faecigallinarum</name>
    <dbReference type="NCBI Taxonomy" id="2838488"/>
    <lineage>
        <taxon>Bacteria</taxon>
        <taxon>Bacillati</taxon>
        <taxon>Bacillota</taxon>
        <taxon>Clostridia</taxon>
        <taxon>Lachnospirales</taxon>
        <taxon>Lachnospiraceae</taxon>
        <taxon>Blautia</taxon>
    </lineage>
</organism>
<evidence type="ECO:0000256" key="1">
    <source>
        <dbReference type="ARBA" id="ARBA00004651"/>
    </source>
</evidence>
<feature type="transmembrane region" description="Helical" evidence="6">
    <location>
        <begin position="211"/>
        <end position="232"/>
    </location>
</feature>
<dbReference type="EMBL" id="DXBU01000169">
    <property type="protein sequence ID" value="HIZ23623.1"/>
    <property type="molecule type" value="Genomic_DNA"/>
</dbReference>
<dbReference type="AlphaFoldDB" id="A0A9D2IU69"/>
<evidence type="ECO:0000313" key="7">
    <source>
        <dbReference type="EMBL" id="HIZ23623.1"/>
    </source>
</evidence>
<accession>A0A9D2IU69</accession>
<proteinExistence type="predicted"/>
<evidence type="ECO:0000256" key="2">
    <source>
        <dbReference type="ARBA" id="ARBA00022475"/>
    </source>
</evidence>